<reference evidence="2 3" key="1">
    <citation type="submission" date="2017-01" db="EMBL/GenBank/DDBJ databases">
        <authorList>
            <person name="Mah S.A."/>
            <person name="Swanson W.J."/>
            <person name="Moy G.W."/>
            <person name="Vacquier V.D."/>
        </authorList>
    </citation>
    <scope>NUCLEOTIDE SEQUENCE [LARGE SCALE GENOMIC DNA]</scope>
    <source>
        <strain evidence="2 3">ASpG1</strain>
    </source>
</reference>
<keyword evidence="3" id="KW-1185">Reference proteome</keyword>
<organism evidence="2 3">
    <name type="scientific">Alkalispirochaeta americana</name>
    <dbReference type="NCBI Taxonomy" id="159291"/>
    <lineage>
        <taxon>Bacteria</taxon>
        <taxon>Pseudomonadati</taxon>
        <taxon>Spirochaetota</taxon>
        <taxon>Spirochaetia</taxon>
        <taxon>Spirochaetales</taxon>
        <taxon>Spirochaetaceae</taxon>
        <taxon>Alkalispirochaeta</taxon>
    </lineage>
</organism>
<feature type="transmembrane region" description="Helical" evidence="1">
    <location>
        <begin position="60"/>
        <end position="83"/>
    </location>
</feature>
<dbReference type="STRING" id="159291.SAMN05920897_12031"/>
<gene>
    <name evidence="2" type="ORF">SAMN05920897_12031</name>
</gene>
<keyword evidence="1" id="KW-1133">Transmembrane helix</keyword>
<dbReference type="AlphaFoldDB" id="A0A1N6X5F2"/>
<dbReference type="OrthoDB" id="9942984at2"/>
<evidence type="ECO:0000313" key="2">
    <source>
        <dbReference type="EMBL" id="SIQ97461.1"/>
    </source>
</evidence>
<feature type="transmembrane region" description="Helical" evidence="1">
    <location>
        <begin position="25"/>
        <end position="48"/>
    </location>
</feature>
<name>A0A1N6X5F2_9SPIO</name>
<proteinExistence type="predicted"/>
<dbReference type="RefSeq" id="WP_143559254.1">
    <property type="nucleotide sequence ID" value="NZ_FTMS01000020.1"/>
</dbReference>
<keyword evidence="1" id="KW-0472">Membrane</keyword>
<sequence length="87" mass="9608">MAALLYVAGNYQAFSQETQTYLLRLIQYLGAFSGLTALLAFAGELVLVVSRREWRRLYRLAGLVLTVFLVGALFLGSSAIIVLQKPL</sequence>
<evidence type="ECO:0000313" key="3">
    <source>
        <dbReference type="Proteomes" id="UP000186400"/>
    </source>
</evidence>
<keyword evidence="1" id="KW-0812">Transmembrane</keyword>
<accession>A0A1N6X5F2</accession>
<dbReference type="EMBL" id="FTMS01000020">
    <property type="protein sequence ID" value="SIQ97461.1"/>
    <property type="molecule type" value="Genomic_DNA"/>
</dbReference>
<evidence type="ECO:0000256" key="1">
    <source>
        <dbReference type="SAM" id="Phobius"/>
    </source>
</evidence>
<dbReference type="Proteomes" id="UP000186400">
    <property type="component" value="Unassembled WGS sequence"/>
</dbReference>
<protein>
    <submittedName>
        <fullName evidence="2">Uncharacterized protein</fullName>
    </submittedName>
</protein>